<evidence type="ECO:0000313" key="2">
    <source>
        <dbReference type="Proteomes" id="UP001367676"/>
    </source>
</evidence>
<evidence type="ECO:0000313" key="1">
    <source>
        <dbReference type="EMBL" id="KAK7573358.1"/>
    </source>
</evidence>
<accession>A0AAN9XYJ9</accession>
<dbReference type="EMBL" id="JBBCAQ010000037">
    <property type="protein sequence ID" value="KAK7573358.1"/>
    <property type="molecule type" value="Genomic_DNA"/>
</dbReference>
<reference evidence="1 2" key="1">
    <citation type="submission" date="2024-03" db="EMBL/GenBank/DDBJ databases">
        <title>Adaptation during the transition from Ophiocordyceps entomopathogen to insect associate is accompanied by gene loss and intensified selection.</title>
        <authorList>
            <person name="Ward C.M."/>
            <person name="Onetto C.A."/>
            <person name="Borneman A.R."/>
        </authorList>
    </citation>
    <scope>NUCLEOTIDE SEQUENCE [LARGE SCALE GENOMIC DNA]</scope>
    <source>
        <strain evidence="1">AWRI1</strain>
        <tissue evidence="1">Single Adult Female</tissue>
    </source>
</reference>
<gene>
    <name evidence="1" type="ORF">V9T40_010549</name>
</gene>
<organism evidence="1 2">
    <name type="scientific">Parthenolecanium corni</name>
    <dbReference type="NCBI Taxonomy" id="536013"/>
    <lineage>
        <taxon>Eukaryota</taxon>
        <taxon>Metazoa</taxon>
        <taxon>Ecdysozoa</taxon>
        <taxon>Arthropoda</taxon>
        <taxon>Hexapoda</taxon>
        <taxon>Insecta</taxon>
        <taxon>Pterygota</taxon>
        <taxon>Neoptera</taxon>
        <taxon>Paraneoptera</taxon>
        <taxon>Hemiptera</taxon>
        <taxon>Sternorrhyncha</taxon>
        <taxon>Coccoidea</taxon>
        <taxon>Coccidae</taxon>
        <taxon>Parthenolecanium</taxon>
    </lineage>
</organism>
<keyword evidence="2" id="KW-1185">Reference proteome</keyword>
<protein>
    <submittedName>
        <fullName evidence="1">Uncharacterized protein</fullName>
    </submittedName>
</protein>
<proteinExistence type="predicted"/>
<comment type="caution">
    <text evidence="1">The sequence shown here is derived from an EMBL/GenBank/DDBJ whole genome shotgun (WGS) entry which is preliminary data.</text>
</comment>
<name>A0AAN9XYJ9_9HEMI</name>
<dbReference type="Proteomes" id="UP001367676">
    <property type="component" value="Unassembled WGS sequence"/>
</dbReference>
<sequence length="108" mass="12467">MSLDVNVTPGVNCGFASPMPPRPQNHQFLLKTLWHPNPGAMKQKWVPQEHPMRKLGNKVECSCLTALENLKIKEHNAFVKFAEHMRKHPPKVKEKEAPVVYKRYSLQK</sequence>
<dbReference type="AlphaFoldDB" id="A0AAN9XYJ9"/>